<keyword evidence="5" id="KW-1185">Reference proteome</keyword>
<keyword evidence="3" id="KW-0998">Cell outer membrane</keyword>
<dbReference type="KEGG" id="hyg:AUC43_04885"/>
<evidence type="ECO:0008006" key="6">
    <source>
        <dbReference type="Google" id="ProtNLM"/>
    </source>
</evidence>
<dbReference type="EMBL" id="CP013909">
    <property type="protein sequence ID" value="ALW84476.1"/>
    <property type="molecule type" value="Genomic_DNA"/>
</dbReference>
<organism evidence="4 5">
    <name type="scientific">Hymenobacter sedentarius</name>
    <dbReference type="NCBI Taxonomy" id="1411621"/>
    <lineage>
        <taxon>Bacteria</taxon>
        <taxon>Pseudomonadati</taxon>
        <taxon>Bacteroidota</taxon>
        <taxon>Cytophagia</taxon>
        <taxon>Cytophagales</taxon>
        <taxon>Hymenobacteraceae</taxon>
        <taxon>Hymenobacter</taxon>
    </lineage>
</organism>
<evidence type="ECO:0000256" key="2">
    <source>
        <dbReference type="ARBA" id="ARBA00023136"/>
    </source>
</evidence>
<dbReference type="SUPFAM" id="SSF56935">
    <property type="entry name" value="Porins"/>
    <property type="match status" value="1"/>
</dbReference>
<reference evidence="4 5" key="1">
    <citation type="submission" date="2015-12" db="EMBL/GenBank/DDBJ databases">
        <authorList>
            <person name="Shamseldin A."/>
            <person name="Moawad H."/>
            <person name="Abd El-Rahim W.M."/>
            <person name="Sadowsky M.J."/>
        </authorList>
    </citation>
    <scope>NUCLEOTIDE SEQUENCE [LARGE SCALE GENOMIC DNA]</scope>
    <source>
        <strain evidence="4 5">DG5B</strain>
    </source>
</reference>
<accession>A0A0U4A8D7</accession>
<dbReference type="Proteomes" id="UP000059542">
    <property type="component" value="Chromosome"/>
</dbReference>
<name>A0A0U4A8D7_9BACT</name>
<keyword evidence="2" id="KW-0472">Membrane</keyword>
<comment type="subcellular location">
    <subcellularLocation>
        <location evidence="1">Cell outer membrane</location>
    </subcellularLocation>
</comment>
<dbReference type="InterPro" id="IPR036942">
    <property type="entry name" value="Beta-barrel_TonB_sf"/>
</dbReference>
<proteinExistence type="predicted"/>
<dbReference type="Gene3D" id="2.40.170.20">
    <property type="entry name" value="TonB-dependent receptor, beta-barrel domain"/>
    <property type="match status" value="1"/>
</dbReference>
<dbReference type="GO" id="GO:0009279">
    <property type="term" value="C:cell outer membrane"/>
    <property type="evidence" value="ECO:0007669"/>
    <property type="project" value="UniProtKB-SubCell"/>
</dbReference>
<dbReference type="AlphaFoldDB" id="A0A0U4A8D7"/>
<evidence type="ECO:0000313" key="4">
    <source>
        <dbReference type="EMBL" id="ALW84476.1"/>
    </source>
</evidence>
<evidence type="ECO:0000313" key="5">
    <source>
        <dbReference type="Proteomes" id="UP000059542"/>
    </source>
</evidence>
<protein>
    <recommendedName>
        <fullName evidence="6">TonB-dependent receptor-like beta-barrel domain-containing protein</fullName>
    </recommendedName>
</protein>
<evidence type="ECO:0000256" key="1">
    <source>
        <dbReference type="ARBA" id="ARBA00004442"/>
    </source>
</evidence>
<evidence type="ECO:0000256" key="3">
    <source>
        <dbReference type="ARBA" id="ARBA00023237"/>
    </source>
</evidence>
<dbReference type="STRING" id="1411621.AUC43_04885"/>
<gene>
    <name evidence="4" type="ORF">AUC43_04885</name>
</gene>
<sequence length="79" mass="8671">MSYNVNYRWVAAFLYEYTFATGTVPQAQTMAAQVGYTLKSLHTTLQAGATNLFDAPNLQVYGAPSIGRIGYVGLLFDIK</sequence>